<dbReference type="PROSITE" id="PS00137">
    <property type="entry name" value="SUBTILASE_HIS"/>
    <property type="match status" value="1"/>
</dbReference>
<feature type="active site" description="Charge relay system" evidence="5">
    <location>
        <position position="92"/>
    </location>
</feature>
<organism evidence="9 10">
    <name type="scientific">Streptomyces atratus</name>
    <dbReference type="NCBI Taxonomy" id="1893"/>
    <lineage>
        <taxon>Bacteria</taxon>
        <taxon>Bacillati</taxon>
        <taxon>Actinomycetota</taxon>
        <taxon>Actinomycetes</taxon>
        <taxon>Kitasatosporales</taxon>
        <taxon>Streptomycetaceae</taxon>
        <taxon>Streptomyces</taxon>
    </lineage>
</organism>
<dbReference type="InterPro" id="IPR015500">
    <property type="entry name" value="Peptidase_S8_subtilisin-rel"/>
</dbReference>
<keyword evidence="6" id="KW-1133">Transmembrane helix</keyword>
<dbReference type="STRING" id="1893.SAMN02787144_103335"/>
<keyword evidence="7" id="KW-0732">Signal</keyword>
<evidence type="ECO:0000256" key="3">
    <source>
        <dbReference type="ARBA" id="ARBA00022801"/>
    </source>
</evidence>
<proteinExistence type="inferred from homology"/>
<feature type="active site" description="Charge relay system" evidence="5">
    <location>
        <position position="119"/>
    </location>
</feature>
<evidence type="ECO:0000259" key="8">
    <source>
        <dbReference type="Pfam" id="PF00082"/>
    </source>
</evidence>
<dbReference type="PANTHER" id="PTHR43806:SF11">
    <property type="entry name" value="CEREVISIN-RELATED"/>
    <property type="match status" value="1"/>
</dbReference>
<dbReference type="EMBL" id="FPJO01000033">
    <property type="protein sequence ID" value="SFY43066.1"/>
    <property type="molecule type" value="Genomic_DNA"/>
</dbReference>
<keyword evidence="2 5" id="KW-0645">Protease</keyword>
<feature type="chain" id="PRO_5013018432" evidence="7">
    <location>
        <begin position="26"/>
        <end position="405"/>
    </location>
</feature>
<evidence type="ECO:0000256" key="4">
    <source>
        <dbReference type="ARBA" id="ARBA00022825"/>
    </source>
</evidence>
<evidence type="ECO:0000256" key="1">
    <source>
        <dbReference type="ARBA" id="ARBA00011073"/>
    </source>
</evidence>
<dbReference type="PROSITE" id="PS51892">
    <property type="entry name" value="SUBTILASE"/>
    <property type="match status" value="1"/>
</dbReference>
<gene>
    <name evidence="9" type="ORF">SAMN02787144_103335</name>
</gene>
<dbReference type="InterPro" id="IPR036852">
    <property type="entry name" value="Peptidase_S8/S53_dom_sf"/>
</dbReference>
<evidence type="ECO:0000256" key="5">
    <source>
        <dbReference type="PROSITE-ProRule" id="PRU01240"/>
    </source>
</evidence>
<dbReference type="SUPFAM" id="SSF52743">
    <property type="entry name" value="Subtilisin-like"/>
    <property type="match status" value="1"/>
</dbReference>
<sequence>MRRSRLRHSLLALLTLMSASTVALGKTTAADAVPRDTVRLSVMPSRLEAGAACTGGSTKVVPAVPWEQRNLQLPRTRQFAQGAGVVTVAVVDTGVSLQAPALAGRVTAVGGAGADCVGHGTFVAGLIAAAPVKGVGFAGVAQQARIVAVRGTDERGTATDATVAKGIRAAVDAGAEVIEVSPALPRNSARLRSAVSYAADRDALIVAAAVPDAPGNATSSAHPPRDYWPAAEQGVLSVIDVDMQGGRPQGAFTPRSADLAAPGDGVIGVGPKGGGHFIGSGASLAAGYVAGTAALVRSAQPALTAAETARWLTTTAYPAAIPRLDPYSALASVPGATHETAGPARDSPPVRLVRDESGVRATRRALVLAGVGGGLVLVVVWAAVIAPRGRARGWRPARDEDSTTG</sequence>
<keyword evidence="6" id="KW-0812">Transmembrane</keyword>
<evidence type="ECO:0000313" key="9">
    <source>
        <dbReference type="EMBL" id="SFY43066.1"/>
    </source>
</evidence>
<evidence type="ECO:0000313" key="10">
    <source>
        <dbReference type="Proteomes" id="UP000181909"/>
    </source>
</evidence>
<dbReference type="PRINTS" id="PR00723">
    <property type="entry name" value="SUBTILISIN"/>
</dbReference>
<feature type="signal peptide" evidence="7">
    <location>
        <begin position="1"/>
        <end position="25"/>
    </location>
</feature>
<dbReference type="InterPro" id="IPR000209">
    <property type="entry name" value="Peptidase_S8/S53_dom"/>
</dbReference>
<dbReference type="InterPro" id="IPR050131">
    <property type="entry name" value="Peptidase_S8_subtilisin-like"/>
</dbReference>
<feature type="transmembrane region" description="Helical" evidence="6">
    <location>
        <begin position="365"/>
        <end position="386"/>
    </location>
</feature>
<dbReference type="Gene3D" id="3.40.50.200">
    <property type="entry name" value="Peptidase S8/S53 domain"/>
    <property type="match status" value="1"/>
</dbReference>
<keyword evidence="4 5" id="KW-0720">Serine protease</keyword>
<evidence type="ECO:0000256" key="2">
    <source>
        <dbReference type="ARBA" id="ARBA00022670"/>
    </source>
</evidence>
<dbReference type="GO" id="GO:0004252">
    <property type="term" value="F:serine-type endopeptidase activity"/>
    <property type="evidence" value="ECO:0007669"/>
    <property type="project" value="UniProtKB-UniRule"/>
</dbReference>
<dbReference type="AlphaFoldDB" id="A0A1K2F6B1"/>
<dbReference type="InterPro" id="IPR022398">
    <property type="entry name" value="Peptidase_S8_His-AS"/>
</dbReference>
<keyword evidence="6" id="KW-0472">Membrane</keyword>
<dbReference type="Pfam" id="PF00082">
    <property type="entry name" value="Peptidase_S8"/>
    <property type="match status" value="1"/>
</dbReference>
<name>A0A1K2F6B1_STRAR</name>
<dbReference type="GO" id="GO:0006508">
    <property type="term" value="P:proteolysis"/>
    <property type="evidence" value="ECO:0007669"/>
    <property type="project" value="UniProtKB-KW"/>
</dbReference>
<comment type="similarity">
    <text evidence="1 5">Belongs to the peptidase S8 family.</text>
</comment>
<evidence type="ECO:0000256" key="6">
    <source>
        <dbReference type="SAM" id="Phobius"/>
    </source>
</evidence>
<accession>A0A1K2F6B1</accession>
<reference evidence="9 10" key="1">
    <citation type="submission" date="2016-11" db="EMBL/GenBank/DDBJ databases">
        <authorList>
            <person name="Jaros S."/>
            <person name="Januszkiewicz K."/>
            <person name="Wedrychowicz H."/>
        </authorList>
    </citation>
    <scope>NUCLEOTIDE SEQUENCE [LARGE SCALE GENOMIC DNA]</scope>
    <source>
        <strain evidence="9 10">OK807</strain>
    </source>
</reference>
<feature type="domain" description="Peptidase S8/S53" evidence="8">
    <location>
        <begin position="86"/>
        <end position="316"/>
    </location>
</feature>
<dbReference type="PANTHER" id="PTHR43806">
    <property type="entry name" value="PEPTIDASE S8"/>
    <property type="match status" value="1"/>
</dbReference>
<evidence type="ECO:0000256" key="7">
    <source>
        <dbReference type="SAM" id="SignalP"/>
    </source>
</evidence>
<feature type="active site" description="Charge relay system" evidence="5">
    <location>
        <position position="283"/>
    </location>
</feature>
<keyword evidence="3 5" id="KW-0378">Hydrolase</keyword>
<dbReference type="Proteomes" id="UP000181909">
    <property type="component" value="Unassembled WGS sequence"/>
</dbReference>
<protein>
    <submittedName>
        <fullName evidence="9">Subtilase family protein</fullName>
    </submittedName>
</protein>